<dbReference type="AlphaFoldDB" id="A0A162XAD5"/>
<dbReference type="RefSeq" id="XP_018291555.1">
    <property type="nucleotide sequence ID" value="XM_018438493.1"/>
</dbReference>
<dbReference type="Gene3D" id="3.30.420.10">
    <property type="entry name" value="Ribonuclease H-like superfamily/Ribonuclease H"/>
    <property type="match status" value="1"/>
</dbReference>
<evidence type="ECO:0000313" key="2">
    <source>
        <dbReference type="Proteomes" id="UP000077315"/>
    </source>
</evidence>
<evidence type="ECO:0000313" key="1">
    <source>
        <dbReference type="EMBL" id="OAD73515.1"/>
    </source>
</evidence>
<evidence type="ECO:0008006" key="3">
    <source>
        <dbReference type="Google" id="ProtNLM"/>
    </source>
</evidence>
<organism evidence="1 2">
    <name type="scientific">Phycomyces blakesleeanus (strain ATCC 8743b / DSM 1359 / FGSC 10004 / NBRC 33097 / NRRL 1555)</name>
    <dbReference type="NCBI Taxonomy" id="763407"/>
    <lineage>
        <taxon>Eukaryota</taxon>
        <taxon>Fungi</taxon>
        <taxon>Fungi incertae sedis</taxon>
        <taxon>Mucoromycota</taxon>
        <taxon>Mucoromycotina</taxon>
        <taxon>Mucoromycetes</taxon>
        <taxon>Mucorales</taxon>
        <taxon>Phycomycetaceae</taxon>
        <taxon>Phycomyces</taxon>
    </lineage>
</organism>
<dbReference type="VEuPathDB" id="FungiDB:PHYBLDRAFT_181567"/>
<reference evidence="2" key="1">
    <citation type="submission" date="2015-06" db="EMBL/GenBank/DDBJ databases">
        <title>Expansion of signal transduction pathways in fungi by whole-genome duplication.</title>
        <authorList>
            <consortium name="DOE Joint Genome Institute"/>
            <person name="Corrochano L.M."/>
            <person name="Kuo A."/>
            <person name="Marcet-Houben M."/>
            <person name="Polaino S."/>
            <person name="Salamov A."/>
            <person name="Villalobos J.M."/>
            <person name="Alvarez M.I."/>
            <person name="Avalos J."/>
            <person name="Benito E.P."/>
            <person name="Benoit I."/>
            <person name="Burger G."/>
            <person name="Camino L.P."/>
            <person name="Canovas D."/>
            <person name="Cerda-Olmedo E."/>
            <person name="Cheng J.-F."/>
            <person name="Dominguez A."/>
            <person name="Elias M."/>
            <person name="Eslava A.P."/>
            <person name="Glaser F."/>
            <person name="Grimwood J."/>
            <person name="Gutierrez G."/>
            <person name="Heitman J."/>
            <person name="Henrissat B."/>
            <person name="Iturriaga E.A."/>
            <person name="Lang B.F."/>
            <person name="Lavin J.L."/>
            <person name="Lee S."/>
            <person name="Li W."/>
            <person name="Lindquist E."/>
            <person name="Lopez-Garcia S."/>
            <person name="Luque E.M."/>
            <person name="Marcos A.T."/>
            <person name="Martin J."/>
            <person name="McCluskey K."/>
            <person name="Medina H.R."/>
            <person name="Miralles-Duran A."/>
            <person name="Miyazaki A."/>
            <person name="Munoz-Torres E."/>
            <person name="Oguiza J.A."/>
            <person name="Ohm R."/>
            <person name="Olmedo M."/>
            <person name="Orejas M."/>
            <person name="Ortiz-Castellanos L."/>
            <person name="Pisabarro A.G."/>
            <person name="Rodriguez-Romero J."/>
            <person name="Ruiz-Herrera J."/>
            <person name="Ruiz-Vazquez R."/>
            <person name="Sanz C."/>
            <person name="Schackwitz W."/>
            <person name="Schmutz J."/>
            <person name="Shahriari M."/>
            <person name="Shelest E."/>
            <person name="Silva-Franco F."/>
            <person name="Soanes D."/>
            <person name="Syed K."/>
            <person name="Tagua V.G."/>
            <person name="Talbot N.J."/>
            <person name="Thon M."/>
            <person name="De vries R.P."/>
            <person name="Wiebenga A."/>
            <person name="Yadav J.S."/>
            <person name="Braun E.L."/>
            <person name="Baker S."/>
            <person name="Garre V."/>
            <person name="Horwitz B."/>
            <person name="Torres-Martinez S."/>
            <person name="Idnurm A."/>
            <person name="Herrera-Estrella A."/>
            <person name="Gabaldon T."/>
            <person name="Grigoriev I.V."/>
        </authorList>
    </citation>
    <scope>NUCLEOTIDE SEQUENCE [LARGE SCALE GENOMIC DNA]</scope>
    <source>
        <strain evidence="2">NRRL 1555(-)</strain>
    </source>
</reference>
<dbReference type="GeneID" id="28999399"/>
<protein>
    <recommendedName>
        <fullName evidence="3">Tc1-like transposase DDE domain-containing protein</fullName>
    </recommendedName>
</protein>
<dbReference type="EMBL" id="KV440981">
    <property type="protein sequence ID" value="OAD73515.1"/>
    <property type="molecule type" value="Genomic_DNA"/>
</dbReference>
<dbReference type="InParanoid" id="A0A162XAD5"/>
<dbReference type="Proteomes" id="UP000077315">
    <property type="component" value="Unassembled WGS sequence"/>
</dbReference>
<dbReference type="OrthoDB" id="2280777at2759"/>
<sequence length="386" mass="43970">MAGTHSLEQILYMITSLREVIINRQTALGHHLTLMFEFLPKTHTESLFLSRVRGQREPKVLGGFSLVTIVSATNIGSIQDGTSVRHATLVPEIVCSSHAIQTSIKRSQAQLLELKRKFEEWEDMALTYTSITTYSASSPSLYQMGFPFVLQFKALFINEPTLTVEAVTDQLCGTFKDIQITSRSIATHMKNKFRLTYKRIVPQYFALDSKKYVIKRHIEVSSWISRKLDFFNDCVFIDETGFNRNMYTSYGWSVVWTPCKIKVETKGPNVSILGAISKDGIITLSRKKIITTAVAGKIQQLGDTRVIKKKNKKAQLVVQRGYLVLLAPYSPFLDPIEEFWPKLKNVVNYDPSLVRQNTKISERIFNASIHVSKEDCQSWINHSLSF</sequence>
<dbReference type="InterPro" id="IPR036397">
    <property type="entry name" value="RNaseH_sf"/>
</dbReference>
<dbReference type="GO" id="GO:0003676">
    <property type="term" value="F:nucleic acid binding"/>
    <property type="evidence" value="ECO:0007669"/>
    <property type="project" value="InterPro"/>
</dbReference>
<keyword evidence="2" id="KW-1185">Reference proteome</keyword>
<proteinExistence type="predicted"/>
<accession>A0A162XAD5</accession>
<name>A0A162XAD5_PHYB8</name>
<gene>
    <name evidence="1" type="ORF">PHYBLDRAFT_181567</name>
</gene>